<sequence length="61" mass="6950">MKVAGKHDWSGHNDQELADKLREAREIVVSARDELKKRGFDVRLTSKSAQIEKVETKTVTL</sequence>
<dbReference type="RefSeq" id="WP_190788121.1">
    <property type="nucleotide sequence ID" value="NZ_JACXLC010000001.1"/>
</dbReference>
<evidence type="ECO:0000313" key="1">
    <source>
        <dbReference type="EMBL" id="MBD2842678.1"/>
    </source>
</evidence>
<gene>
    <name evidence="1" type="ORF">IB285_10460</name>
</gene>
<accession>A0ABR8KPM0</accession>
<protein>
    <submittedName>
        <fullName evidence="1">Uncharacterized protein</fullName>
    </submittedName>
</protein>
<organism evidence="1 2">
    <name type="scientific">Erythrobacter rubeus</name>
    <dbReference type="NCBI Taxonomy" id="2760803"/>
    <lineage>
        <taxon>Bacteria</taxon>
        <taxon>Pseudomonadati</taxon>
        <taxon>Pseudomonadota</taxon>
        <taxon>Alphaproteobacteria</taxon>
        <taxon>Sphingomonadales</taxon>
        <taxon>Erythrobacteraceae</taxon>
        <taxon>Erythrobacter/Porphyrobacter group</taxon>
        <taxon>Erythrobacter</taxon>
    </lineage>
</organism>
<name>A0ABR8KPM0_9SPHN</name>
<keyword evidence="2" id="KW-1185">Reference proteome</keyword>
<proteinExistence type="predicted"/>
<dbReference type="EMBL" id="JACXLC010000001">
    <property type="protein sequence ID" value="MBD2842678.1"/>
    <property type="molecule type" value="Genomic_DNA"/>
</dbReference>
<evidence type="ECO:0000313" key="2">
    <source>
        <dbReference type="Proteomes" id="UP000635384"/>
    </source>
</evidence>
<comment type="caution">
    <text evidence="1">The sequence shown here is derived from an EMBL/GenBank/DDBJ whole genome shotgun (WGS) entry which is preliminary data.</text>
</comment>
<dbReference type="Proteomes" id="UP000635384">
    <property type="component" value="Unassembled WGS sequence"/>
</dbReference>
<reference evidence="1 2" key="1">
    <citation type="submission" date="2020-09" db="EMBL/GenBank/DDBJ databases">
        <authorList>
            <person name="Yoon J.-W."/>
        </authorList>
    </citation>
    <scope>NUCLEOTIDE SEQUENCE [LARGE SCALE GENOMIC DNA]</scope>
    <source>
        <strain evidence="1 2">KMU-140</strain>
    </source>
</reference>